<proteinExistence type="predicted"/>
<accession>A0A135U1W5</accession>
<keyword evidence="3" id="KW-1185">Reference proteome</keyword>
<feature type="region of interest" description="Disordered" evidence="1">
    <location>
        <begin position="114"/>
        <end position="148"/>
    </location>
</feature>
<sequence length="148" mass="16074">MTSLVGSGPERQPMPAVAHLRWHSPGLLRVERVQELGYRRDRRRTTVHMPRESRVTKSSEPVVLDLPTACMAEAPGQAAVSRCHMAQRAYLAAVTGWYAGSGGEPSPSVAFPGAAAAGSAGLKHRERRDARPRISAISRRRPDSCVQP</sequence>
<reference evidence="2 3" key="1">
    <citation type="submission" date="2014-02" db="EMBL/GenBank/DDBJ databases">
        <title>The genome sequence of Colletotrichum salicis CBS 607.94.</title>
        <authorList>
            <person name="Baroncelli R."/>
            <person name="Thon M.R."/>
        </authorList>
    </citation>
    <scope>NUCLEOTIDE SEQUENCE [LARGE SCALE GENOMIC DNA]</scope>
    <source>
        <strain evidence="2 3">CBS 607.94</strain>
    </source>
</reference>
<evidence type="ECO:0000256" key="1">
    <source>
        <dbReference type="SAM" id="MobiDB-lite"/>
    </source>
</evidence>
<dbReference type="EMBL" id="JFFI01001776">
    <property type="protein sequence ID" value="KXH54396.1"/>
    <property type="molecule type" value="Genomic_DNA"/>
</dbReference>
<name>A0A135U1W5_9PEZI</name>
<gene>
    <name evidence="2" type="ORF">CSAL01_04735</name>
</gene>
<dbReference type="AlphaFoldDB" id="A0A135U1W5"/>
<organism evidence="2 3">
    <name type="scientific">Colletotrichum salicis</name>
    <dbReference type="NCBI Taxonomy" id="1209931"/>
    <lineage>
        <taxon>Eukaryota</taxon>
        <taxon>Fungi</taxon>
        <taxon>Dikarya</taxon>
        <taxon>Ascomycota</taxon>
        <taxon>Pezizomycotina</taxon>
        <taxon>Sordariomycetes</taxon>
        <taxon>Hypocreomycetidae</taxon>
        <taxon>Glomerellales</taxon>
        <taxon>Glomerellaceae</taxon>
        <taxon>Colletotrichum</taxon>
        <taxon>Colletotrichum acutatum species complex</taxon>
    </lineage>
</organism>
<evidence type="ECO:0000313" key="2">
    <source>
        <dbReference type="EMBL" id="KXH54396.1"/>
    </source>
</evidence>
<comment type="caution">
    <text evidence="2">The sequence shown here is derived from an EMBL/GenBank/DDBJ whole genome shotgun (WGS) entry which is preliminary data.</text>
</comment>
<evidence type="ECO:0000313" key="3">
    <source>
        <dbReference type="Proteomes" id="UP000070121"/>
    </source>
</evidence>
<dbReference type="Proteomes" id="UP000070121">
    <property type="component" value="Unassembled WGS sequence"/>
</dbReference>
<protein>
    <submittedName>
        <fullName evidence="2">Uncharacterized protein</fullName>
    </submittedName>
</protein>